<organism evidence="5 6">
    <name type="scientific">Massilia mucilaginosa</name>
    <dbReference type="NCBI Taxonomy" id="2609282"/>
    <lineage>
        <taxon>Bacteria</taxon>
        <taxon>Pseudomonadati</taxon>
        <taxon>Pseudomonadota</taxon>
        <taxon>Betaproteobacteria</taxon>
        <taxon>Burkholderiales</taxon>
        <taxon>Oxalobacteraceae</taxon>
        <taxon>Telluria group</taxon>
        <taxon>Massilia</taxon>
    </lineage>
</organism>
<dbReference type="EMBL" id="WHJH01000025">
    <property type="protein sequence ID" value="NHZ91117.1"/>
    <property type="molecule type" value="Genomic_DNA"/>
</dbReference>
<keyword evidence="6" id="KW-1185">Reference proteome</keyword>
<dbReference type="SUPFAM" id="SSF55073">
    <property type="entry name" value="Nucleotide cyclase"/>
    <property type="match status" value="1"/>
</dbReference>
<evidence type="ECO:0000259" key="2">
    <source>
        <dbReference type="PROSITE" id="PS50112"/>
    </source>
</evidence>
<dbReference type="InterPro" id="IPR001610">
    <property type="entry name" value="PAC"/>
</dbReference>
<dbReference type="SMART" id="SM00086">
    <property type="entry name" value="PAC"/>
    <property type="match status" value="1"/>
</dbReference>
<proteinExistence type="predicted"/>
<dbReference type="PROSITE" id="PS50112">
    <property type="entry name" value="PAS"/>
    <property type="match status" value="1"/>
</dbReference>
<accession>A0ABX0NW79</accession>
<dbReference type="CDD" id="cd00130">
    <property type="entry name" value="PAS"/>
    <property type="match status" value="1"/>
</dbReference>
<feature type="region of interest" description="Disordered" evidence="1">
    <location>
        <begin position="396"/>
        <end position="425"/>
    </location>
</feature>
<dbReference type="InterPro" id="IPR000700">
    <property type="entry name" value="PAS-assoc_C"/>
</dbReference>
<dbReference type="Proteomes" id="UP000609726">
    <property type="component" value="Unassembled WGS sequence"/>
</dbReference>
<feature type="domain" description="GGDEF" evidence="4">
    <location>
        <begin position="264"/>
        <end position="397"/>
    </location>
</feature>
<feature type="domain" description="PAC" evidence="3">
    <location>
        <begin position="178"/>
        <end position="232"/>
    </location>
</feature>
<dbReference type="InterPro" id="IPR000160">
    <property type="entry name" value="GGDEF_dom"/>
</dbReference>
<dbReference type="SMART" id="SM00091">
    <property type="entry name" value="PAS"/>
    <property type="match status" value="1"/>
</dbReference>
<feature type="compositionally biased region" description="Pro residues" evidence="1">
    <location>
        <begin position="416"/>
        <end position="425"/>
    </location>
</feature>
<dbReference type="NCBIfam" id="TIGR00254">
    <property type="entry name" value="GGDEF"/>
    <property type="match status" value="1"/>
</dbReference>
<dbReference type="InterPro" id="IPR029787">
    <property type="entry name" value="Nucleotide_cyclase"/>
</dbReference>
<dbReference type="SUPFAM" id="SSF55785">
    <property type="entry name" value="PYP-like sensor domain (PAS domain)"/>
    <property type="match status" value="1"/>
</dbReference>
<dbReference type="InterPro" id="IPR035965">
    <property type="entry name" value="PAS-like_dom_sf"/>
</dbReference>
<gene>
    <name evidence="5" type="ORF">F2P45_19145</name>
</gene>
<evidence type="ECO:0000313" key="6">
    <source>
        <dbReference type="Proteomes" id="UP000609726"/>
    </source>
</evidence>
<evidence type="ECO:0000259" key="4">
    <source>
        <dbReference type="PROSITE" id="PS50887"/>
    </source>
</evidence>
<dbReference type="InterPro" id="IPR000014">
    <property type="entry name" value="PAS"/>
</dbReference>
<evidence type="ECO:0000259" key="3">
    <source>
        <dbReference type="PROSITE" id="PS50113"/>
    </source>
</evidence>
<dbReference type="CDD" id="cd01949">
    <property type="entry name" value="GGDEF"/>
    <property type="match status" value="1"/>
</dbReference>
<dbReference type="NCBIfam" id="TIGR00229">
    <property type="entry name" value="sensory_box"/>
    <property type="match status" value="1"/>
</dbReference>
<dbReference type="Gene3D" id="3.30.450.20">
    <property type="entry name" value="PAS domain"/>
    <property type="match status" value="1"/>
</dbReference>
<dbReference type="PANTHER" id="PTHR46663">
    <property type="entry name" value="DIGUANYLATE CYCLASE DGCT-RELATED"/>
    <property type="match status" value="1"/>
</dbReference>
<dbReference type="InterPro" id="IPR043128">
    <property type="entry name" value="Rev_trsase/Diguanyl_cyclase"/>
</dbReference>
<dbReference type="Gene3D" id="3.30.70.270">
    <property type="match status" value="1"/>
</dbReference>
<dbReference type="Pfam" id="PF00990">
    <property type="entry name" value="GGDEF"/>
    <property type="match status" value="1"/>
</dbReference>
<evidence type="ECO:0000256" key="1">
    <source>
        <dbReference type="SAM" id="MobiDB-lite"/>
    </source>
</evidence>
<dbReference type="PANTHER" id="PTHR46663:SF3">
    <property type="entry name" value="SLL0267 PROTEIN"/>
    <property type="match status" value="1"/>
</dbReference>
<protein>
    <submittedName>
        <fullName evidence="5">Diguanylate cyclase</fullName>
    </submittedName>
</protein>
<reference evidence="5 6" key="1">
    <citation type="submission" date="2019-10" db="EMBL/GenBank/DDBJ databases">
        <title>Taxonomy of Antarctic Massilia spp.: description of Massilia rubra sp. nov., Massilia aquatica sp. nov., Massilia mucilaginosa sp. nov., Massilia frigida sp. nov. isolated from streams, lakes and regoliths.</title>
        <authorList>
            <person name="Holochova P."/>
            <person name="Sedlacek I."/>
            <person name="Kralova S."/>
            <person name="Maslanova I."/>
            <person name="Busse H.-J."/>
            <person name="Stankova E."/>
            <person name="Vrbovska V."/>
            <person name="Kovarovic V."/>
            <person name="Bartak M."/>
            <person name="Svec P."/>
            <person name="Pantucek R."/>
        </authorList>
    </citation>
    <scope>NUCLEOTIDE SEQUENCE [LARGE SCALE GENOMIC DNA]</scope>
    <source>
        <strain evidence="5 6">CCM 8733</strain>
    </source>
</reference>
<dbReference type="PROSITE" id="PS50887">
    <property type="entry name" value="GGDEF"/>
    <property type="match status" value="1"/>
</dbReference>
<dbReference type="Pfam" id="PF13426">
    <property type="entry name" value="PAS_9"/>
    <property type="match status" value="1"/>
</dbReference>
<feature type="domain" description="PAS" evidence="2">
    <location>
        <begin position="107"/>
        <end position="153"/>
    </location>
</feature>
<comment type="caution">
    <text evidence="5">The sequence shown here is derived from an EMBL/GenBank/DDBJ whole genome shotgun (WGS) entry which is preliminary data.</text>
</comment>
<dbReference type="InterPro" id="IPR052163">
    <property type="entry name" value="DGC-Regulatory_Protein"/>
</dbReference>
<dbReference type="SMART" id="SM00267">
    <property type="entry name" value="GGDEF"/>
    <property type="match status" value="1"/>
</dbReference>
<dbReference type="PROSITE" id="PS50113">
    <property type="entry name" value="PAC"/>
    <property type="match status" value="1"/>
</dbReference>
<name>A0ABX0NW79_9BURK</name>
<sequence length="425" mass="47173">MYGKDASPCDITASSNDDRRAKRMISAIHQSSDELREPAPELRQYAIPGSAEKIRYRDSWLFFRRRAGRLLVNFREASRSKLFLAVVCGRTAVAKPTMHTVLSTAALDGLMTQALVEFPTPVMITDDAGTILWVNQALCDLSGYAAAELLGHTPALLKSGSQDGAFYQQLWNTIRDGRVWHGEMVDRRKDGSHYIAEEVVAPLRDEQGVVRHFLAVQHDITERESRRKREHYLAYHDLLTGLPNRAMLQDIAQKAVAGAMRSEQLIAMMFLDLDGFKSINDTLGHYIGDQLLVALAERMQSGVRHSDTVARIGGDEFAVLIPSLENRATAAPLAQKLLDTLARPFSLRGHQFCIRASIGIAIFPSDAADVESLLRCSDRAMYQAKLLGGQRYRFFEPGTTQDPSDAPETDQVAPARVPPLPDVNS</sequence>
<evidence type="ECO:0000313" key="5">
    <source>
        <dbReference type="EMBL" id="NHZ91117.1"/>
    </source>
</evidence>